<dbReference type="SUPFAM" id="SSF75304">
    <property type="entry name" value="Amidase signature (AS) enzymes"/>
    <property type="match status" value="1"/>
</dbReference>
<feature type="domain" description="Amidase" evidence="4">
    <location>
        <begin position="430"/>
        <end position="476"/>
    </location>
</feature>
<sequence>MNFSEYVKQDAVSLADRVWRREVTADELLALALRQNETAQPKTNAICRMMETEARAQLQKPLTGALAGVPFLIKDIAQDYAGLPTAAGSRALQKNVAAEHSHVVRAYLEAGLVIFGKTNLPELGLKGVSDSQTNGRVCNPWNAAHTPGGSSGGAAAAVASGVVPMAAANDGGGSIRIPAACCGLFGLKPSRGLISAGPGCGEYWFGASAEGVISRSVRDTAAALDVIAGGEPGEPFFAARPSEAYAKSMPRDPGRLRIGFSAASPIGTDVHPEAKAAVERAAALLRGLGHEVEEASPEIDGAALAKAFLHVYFGQVAAMVAQARAAGAGREDFELLSRVLATLGDAVSAGVLTTHLLKWNEFARALARFHQRYDMLLTPTLAHPPVRHGQGDPSAVEQSLLGLLDRTGLLGFMARQGWFDSTIDKIALDSLQYVPFTQLANLTGVPAMSVPLHWTADGLPLGVQFVGHMGDEVRLLQLARQLETAQPWFDRLPAWVTQA</sequence>
<dbReference type="PANTHER" id="PTHR11895">
    <property type="entry name" value="TRANSAMIDASE"/>
    <property type="match status" value="1"/>
</dbReference>
<proteinExistence type="inferred from homology"/>
<evidence type="ECO:0000256" key="3">
    <source>
        <dbReference type="ARBA" id="ARBA00021874"/>
    </source>
</evidence>
<gene>
    <name evidence="5" type="ORF">SAMN05444170_4238</name>
</gene>
<dbReference type="Pfam" id="PF01425">
    <property type="entry name" value="Amidase"/>
    <property type="match status" value="2"/>
</dbReference>
<protein>
    <recommendedName>
        <fullName evidence="3">Indoleacetamide hydrolase</fullName>
    </recommendedName>
</protein>
<dbReference type="InterPro" id="IPR020556">
    <property type="entry name" value="Amidase_CS"/>
</dbReference>
<evidence type="ECO:0000256" key="2">
    <source>
        <dbReference type="ARBA" id="ARBA00009199"/>
    </source>
</evidence>
<name>A0A1M7UBE5_9BRAD</name>
<dbReference type="AlphaFoldDB" id="A0A1M7UBE5"/>
<feature type="domain" description="Amidase" evidence="4">
    <location>
        <begin position="27"/>
        <end position="402"/>
    </location>
</feature>
<dbReference type="InterPro" id="IPR036928">
    <property type="entry name" value="AS_sf"/>
</dbReference>
<dbReference type="InterPro" id="IPR023631">
    <property type="entry name" value="Amidase_dom"/>
</dbReference>
<evidence type="ECO:0000313" key="6">
    <source>
        <dbReference type="Proteomes" id="UP000184096"/>
    </source>
</evidence>
<dbReference type="Proteomes" id="UP000184096">
    <property type="component" value="Chromosome I"/>
</dbReference>
<comment type="similarity">
    <text evidence="2">Belongs to the amidase family.</text>
</comment>
<evidence type="ECO:0000313" key="5">
    <source>
        <dbReference type="EMBL" id="SHN80207.1"/>
    </source>
</evidence>
<dbReference type="OrthoDB" id="9777859at2"/>
<reference evidence="6" key="1">
    <citation type="submission" date="2016-11" db="EMBL/GenBank/DDBJ databases">
        <authorList>
            <person name="Varghese N."/>
            <person name="Submissions S."/>
        </authorList>
    </citation>
    <scope>NUCLEOTIDE SEQUENCE [LARGE SCALE GENOMIC DNA]</scope>
    <source>
        <strain evidence="6">GAS401</strain>
    </source>
</reference>
<evidence type="ECO:0000256" key="1">
    <source>
        <dbReference type="ARBA" id="ARBA00003871"/>
    </source>
</evidence>
<accession>A0A1M7UBE5</accession>
<dbReference type="GO" id="GO:0003824">
    <property type="term" value="F:catalytic activity"/>
    <property type="evidence" value="ECO:0007669"/>
    <property type="project" value="InterPro"/>
</dbReference>
<dbReference type="Gene3D" id="3.90.1300.10">
    <property type="entry name" value="Amidase signature (AS) domain"/>
    <property type="match status" value="1"/>
</dbReference>
<dbReference type="InterPro" id="IPR000120">
    <property type="entry name" value="Amidase"/>
</dbReference>
<dbReference type="PROSITE" id="PS00571">
    <property type="entry name" value="AMIDASES"/>
    <property type="match status" value="1"/>
</dbReference>
<evidence type="ECO:0000259" key="4">
    <source>
        <dbReference type="Pfam" id="PF01425"/>
    </source>
</evidence>
<keyword evidence="6" id="KW-1185">Reference proteome</keyword>
<dbReference type="RefSeq" id="WP_072820759.1">
    <property type="nucleotide sequence ID" value="NZ_LT670849.1"/>
</dbReference>
<dbReference type="EMBL" id="LT670849">
    <property type="protein sequence ID" value="SHN80207.1"/>
    <property type="molecule type" value="Genomic_DNA"/>
</dbReference>
<dbReference type="PANTHER" id="PTHR11895:SF7">
    <property type="entry name" value="GLUTAMYL-TRNA(GLN) AMIDOTRANSFERASE SUBUNIT A, MITOCHONDRIAL"/>
    <property type="match status" value="1"/>
</dbReference>
<organism evidence="5 6">
    <name type="scientific">Bradyrhizobium erythrophlei</name>
    <dbReference type="NCBI Taxonomy" id="1437360"/>
    <lineage>
        <taxon>Bacteria</taxon>
        <taxon>Pseudomonadati</taxon>
        <taxon>Pseudomonadota</taxon>
        <taxon>Alphaproteobacteria</taxon>
        <taxon>Hyphomicrobiales</taxon>
        <taxon>Nitrobacteraceae</taxon>
        <taxon>Bradyrhizobium</taxon>
    </lineage>
</organism>
<comment type="function">
    <text evidence="1">Hydrolyzes indole-3-acetamide (IAM) into indole-3-acetic acid (IAA).</text>
</comment>